<dbReference type="GO" id="GO:0016758">
    <property type="term" value="F:hexosyltransferase activity"/>
    <property type="evidence" value="ECO:0007669"/>
    <property type="project" value="UniProtKB-ARBA"/>
</dbReference>
<feature type="domain" description="Erythromycin biosynthesis protein CIII-like C-terminal" evidence="1">
    <location>
        <begin position="287"/>
        <end position="429"/>
    </location>
</feature>
<protein>
    <submittedName>
        <fullName evidence="2">Glycosyltransferase</fullName>
    </submittedName>
</protein>
<dbReference type="GO" id="GO:0017000">
    <property type="term" value="P:antibiotic biosynthetic process"/>
    <property type="evidence" value="ECO:0007669"/>
    <property type="project" value="UniProtKB-ARBA"/>
</dbReference>
<dbReference type="GO" id="GO:0008194">
    <property type="term" value="F:UDP-glycosyltransferase activity"/>
    <property type="evidence" value="ECO:0007669"/>
    <property type="project" value="InterPro"/>
</dbReference>
<proteinExistence type="predicted"/>
<dbReference type="OrthoDB" id="139086at2"/>
<keyword evidence="2" id="KW-0808">Transferase</keyword>
<dbReference type="PANTHER" id="PTHR48050:SF13">
    <property type="entry name" value="STEROL 3-BETA-GLUCOSYLTRANSFERASE UGT80A2"/>
    <property type="match status" value="1"/>
</dbReference>
<dbReference type="Pfam" id="PF06722">
    <property type="entry name" value="EryCIII-like_C"/>
    <property type="match status" value="1"/>
</dbReference>
<keyword evidence="3" id="KW-1185">Reference proteome</keyword>
<sequence>MYSLAPPDYERVRFRFNVKVRCVVYSFLLASWGTSGNLSPLLTAARRLKRRGHNVRVMADPAMQSEVAAAGFEFVCWRRAPIGIDADPTNFSDIGDWFQKAVFGPASAYAADIRDEIGRIPTDAVVAIDLLFGAVLGAEAAGVPIAMLAPHVSLRPLPGTPPVTSGYVQPQTPEERIEAAAAREDWACFLNQFLPLLNEARAGLGLSGLDKTVDLFECADRYLLAISETFDFAADALPDNVRYVGPLLDQPNWSKGWKAPWPVDSDRPRVLVACSTGAQGQDELVQRIISALGTLDVQAVATIGPHVDATKLVAPRNVHLLHGAPHDVVMREVCLVVTQGGYGTVSRGLINGLPQLVLPNGRDQGDNAARVVSKGAGLRLPPSACEAEIADAVSRLLQEPRYRDAARLLGDGIKAEIAASGLIDELEAMVANRRVA</sequence>
<reference evidence="2 3" key="1">
    <citation type="journal article" date="2013" name="Genome Biol.">
        <title>Comparative genomics of the core and accessory genomes of 48 Sinorhizobium strains comprising five genospecies.</title>
        <authorList>
            <person name="Sugawara M."/>
            <person name="Epstein B."/>
            <person name="Badgley B.D."/>
            <person name="Unno T."/>
            <person name="Xu L."/>
            <person name="Reese J."/>
            <person name="Gyaneshwar P."/>
            <person name="Denny R."/>
            <person name="Mudge J."/>
            <person name="Bharti A.K."/>
            <person name="Farmer A.D."/>
            <person name="May G.D."/>
            <person name="Woodward J.E."/>
            <person name="Medigue C."/>
            <person name="Vallenet D."/>
            <person name="Lajus A."/>
            <person name="Rouy Z."/>
            <person name="Martinez-Vaz B."/>
            <person name="Tiffin P."/>
            <person name="Young N.D."/>
            <person name="Sadowsky M.J."/>
        </authorList>
    </citation>
    <scope>NUCLEOTIDE SEQUENCE [LARGE SCALE GENOMIC DNA]</scope>
    <source>
        <strain evidence="2 3">USDA4894</strain>
    </source>
</reference>
<comment type="caution">
    <text evidence="2">The sequence shown here is derived from an EMBL/GenBank/DDBJ whole genome shotgun (WGS) entry which is preliminary data.</text>
</comment>
<dbReference type="InterPro" id="IPR010610">
    <property type="entry name" value="EryCIII-like_C"/>
</dbReference>
<evidence type="ECO:0000259" key="1">
    <source>
        <dbReference type="Pfam" id="PF06722"/>
    </source>
</evidence>
<evidence type="ECO:0000313" key="3">
    <source>
        <dbReference type="Proteomes" id="UP000439983"/>
    </source>
</evidence>
<name>A0A6N7LEG4_SINTE</name>
<dbReference type="CDD" id="cd03784">
    <property type="entry name" value="GT1_Gtf-like"/>
    <property type="match status" value="1"/>
</dbReference>
<evidence type="ECO:0000313" key="2">
    <source>
        <dbReference type="EMBL" id="MQX15670.1"/>
    </source>
</evidence>
<gene>
    <name evidence="2" type="ORF">GHK62_13070</name>
</gene>
<dbReference type="InterPro" id="IPR002213">
    <property type="entry name" value="UDP_glucos_trans"/>
</dbReference>
<dbReference type="Proteomes" id="UP000439983">
    <property type="component" value="Unassembled WGS sequence"/>
</dbReference>
<dbReference type="AlphaFoldDB" id="A0A6N7LEG4"/>
<accession>A0A6N7LEG4</accession>
<dbReference type="SUPFAM" id="SSF53756">
    <property type="entry name" value="UDP-Glycosyltransferase/glycogen phosphorylase"/>
    <property type="match status" value="1"/>
</dbReference>
<dbReference type="Gene3D" id="3.40.50.2000">
    <property type="entry name" value="Glycogen Phosphorylase B"/>
    <property type="match status" value="2"/>
</dbReference>
<dbReference type="InterPro" id="IPR050426">
    <property type="entry name" value="Glycosyltransferase_28"/>
</dbReference>
<dbReference type="EMBL" id="WITC01000049">
    <property type="protein sequence ID" value="MQX15670.1"/>
    <property type="molecule type" value="Genomic_DNA"/>
</dbReference>
<organism evidence="2 3">
    <name type="scientific">Sinorhizobium terangae</name>
    <dbReference type="NCBI Taxonomy" id="110322"/>
    <lineage>
        <taxon>Bacteria</taxon>
        <taxon>Pseudomonadati</taxon>
        <taxon>Pseudomonadota</taxon>
        <taxon>Alphaproteobacteria</taxon>
        <taxon>Hyphomicrobiales</taxon>
        <taxon>Rhizobiaceae</taxon>
        <taxon>Sinorhizobium/Ensifer group</taxon>
        <taxon>Sinorhizobium</taxon>
    </lineage>
</organism>
<dbReference type="PANTHER" id="PTHR48050">
    <property type="entry name" value="STEROL 3-BETA-GLUCOSYLTRANSFERASE"/>
    <property type="match status" value="1"/>
</dbReference>